<feature type="domain" description="Mur ligase central" evidence="10">
    <location>
        <begin position="121"/>
        <end position="304"/>
    </location>
</feature>
<dbReference type="SUPFAM" id="SSF53623">
    <property type="entry name" value="MurD-like peptide ligases, catalytic domain"/>
    <property type="match status" value="1"/>
</dbReference>
<evidence type="ECO:0000256" key="5">
    <source>
        <dbReference type="ARBA" id="ARBA00022618"/>
    </source>
</evidence>
<keyword evidence="6 9" id="KW-0547">Nucleotide-binding</keyword>
<comment type="pathway">
    <text evidence="2 9">Cell wall biogenesis; peptidoglycan biosynthesis.</text>
</comment>
<keyword evidence="5 9" id="KW-0132">Cell division</keyword>
<dbReference type="Gene3D" id="3.40.50.720">
    <property type="entry name" value="NAD(P)-binding Rossmann-like Domain"/>
    <property type="match status" value="1"/>
</dbReference>
<reference evidence="11 12" key="1">
    <citation type="submission" date="2018-10" db="EMBL/GenBank/DDBJ databases">
        <title>Genomic Encyclopedia of Type Strains, Phase IV (KMG-IV): sequencing the most valuable type-strain genomes for metagenomic binning, comparative biology and taxonomic classification.</title>
        <authorList>
            <person name="Goeker M."/>
        </authorList>
    </citation>
    <scope>NUCLEOTIDE SEQUENCE [LARGE SCALE GENOMIC DNA]</scope>
    <source>
        <strain evidence="11 12">DSM 4734</strain>
    </source>
</reference>
<keyword evidence="9" id="KW-0133">Cell shape</keyword>
<dbReference type="AlphaFoldDB" id="A0A495DD86"/>
<dbReference type="PANTHER" id="PTHR43692:SF1">
    <property type="entry name" value="UDP-N-ACETYLMURAMOYLALANINE--D-GLUTAMATE LIGASE"/>
    <property type="match status" value="1"/>
</dbReference>
<dbReference type="Pfam" id="PF08245">
    <property type="entry name" value="Mur_ligase_M"/>
    <property type="match status" value="1"/>
</dbReference>
<evidence type="ECO:0000256" key="3">
    <source>
        <dbReference type="ARBA" id="ARBA00022490"/>
    </source>
</evidence>
<dbReference type="SUPFAM" id="SSF51984">
    <property type="entry name" value="MurCD N-terminal domain"/>
    <property type="match status" value="1"/>
</dbReference>
<dbReference type="Gene3D" id="3.90.190.20">
    <property type="entry name" value="Mur ligase, C-terminal domain"/>
    <property type="match status" value="1"/>
</dbReference>
<keyword evidence="7 9" id="KW-0067">ATP-binding</keyword>
<dbReference type="EC" id="6.3.2.9" evidence="9"/>
<evidence type="ECO:0000256" key="9">
    <source>
        <dbReference type="HAMAP-Rule" id="MF_00639"/>
    </source>
</evidence>
<dbReference type="SUPFAM" id="SSF53244">
    <property type="entry name" value="MurD-like peptide ligases, peptide-binding domain"/>
    <property type="match status" value="1"/>
</dbReference>
<dbReference type="GO" id="GO:0005524">
    <property type="term" value="F:ATP binding"/>
    <property type="evidence" value="ECO:0007669"/>
    <property type="project" value="UniProtKB-UniRule"/>
</dbReference>
<keyword evidence="8 9" id="KW-0131">Cell cycle</keyword>
<dbReference type="HAMAP" id="MF_00639">
    <property type="entry name" value="MurD"/>
    <property type="match status" value="1"/>
</dbReference>
<proteinExistence type="inferred from homology"/>
<dbReference type="Proteomes" id="UP000273675">
    <property type="component" value="Unassembled WGS sequence"/>
</dbReference>
<evidence type="ECO:0000313" key="11">
    <source>
        <dbReference type="EMBL" id="RKR00288.1"/>
    </source>
</evidence>
<evidence type="ECO:0000256" key="1">
    <source>
        <dbReference type="ARBA" id="ARBA00004496"/>
    </source>
</evidence>
<evidence type="ECO:0000259" key="10">
    <source>
        <dbReference type="Pfam" id="PF08245"/>
    </source>
</evidence>
<gene>
    <name evidence="9" type="primary">murD</name>
    <name evidence="11" type="ORF">C7435_1492</name>
</gene>
<keyword evidence="9" id="KW-0961">Cell wall biogenesis/degradation</keyword>
<keyword evidence="3 9" id="KW-0963">Cytoplasm</keyword>
<dbReference type="GO" id="GO:0009252">
    <property type="term" value="P:peptidoglycan biosynthetic process"/>
    <property type="evidence" value="ECO:0007669"/>
    <property type="project" value="UniProtKB-UniRule"/>
</dbReference>
<comment type="function">
    <text evidence="9">Cell wall formation. Catalyzes the addition of glutamate to the nucleotide precursor UDP-N-acetylmuramoyl-L-alanine (UMA).</text>
</comment>
<evidence type="ECO:0000256" key="2">
    <source>
        <dbReference type="ARBA" id="ARBA00004752"/>
    </source>
</evidence>
<comment type="catalytic activity">
    <reaction evidence="9">
        <text>UDP-N-acetyl-alpha-D-muramoyl-L-alanine + D-glutamate + ATP = UDP-N-acetyl-alpha-D-muramoyl-L-alanyl-D-glutamate + ADP + phosphate + H(+)</text>
        <dbReference type="Rhea" id="RHEA:16429"/>
        <dbReference type="ChEBI" id="CHEBI:15378"/>
        <dbReference type="ChEBI" id="CHEBI:29986"/>
        <dbReference type="ChEBI" id="CHEBI:30616"/>
        <dbReference type="ChEBI" id="CHEBI:43474"/>
        <dbReference type="ChEBI" id="CHEBI:83898"/>
        <dbReference type="ChEBI" id="CHEBI:83900"/>
        <dbReference type="ChEBI" id="CHEBI:456216"/>
        <dbReference type="EC" id="6.3.2.9"/>
    </reaction>
</comment>
<comment type="similarity">
    <text evidence="9">Belongs to the MurCDEF family.</text>
</comment>
<dbReference type="InterPro" id="IPR005762">
    <property type="entry name" value="MurD"/>
</dbReference>
<dbReference type="UniPathway" id="UPA00219"/>
<name>A0A495DD86_9PROT</name>
<dbReference type="InterPro" id="IPR018109">
    <property type="entry name" value="Folylpolyglutamate_synth_CS"/>
</dbReference>
<dbReference type="GO" id="GO:0071555">
    <property type="term" value="P:cell wall organization"/>
    <property type="evidence" value="ECO:0007669"/>
    <property type="project" value="UniProtKB-KW"/>
</dbReference>
<dbReference type="Gene3D" id="3.40.1190.10">
    <property type="entry name" value="Mur-like, catalytic domain"/>
    <property type="match status" value="1"/>
</dbReference>
<evidence type="ECO:0000256" key="7">
    <source>
        <dbReference type="ARBA" id="ARBA00022840"/>
    </source>
</evidence>
<protein>
    <recommendedName>
        <fullName evidence="9">UDP-N-acetylmuramoylalanine--D-glutamate ligase</fullName>
        <ecNumber evidence="9">6.3.2.9</ecNumber>
    </recommendedName>
    <alternativeName>
        <fullName evidence="9">D-glutamic acid-adding enzyme</fullName>
    </alternativeName>
    <alternativeName>
        <fullName evidence="9">UDP-N-acetylmuramoyl-L-alanyl-D-glutamate synthetase</fullName>
    </alternativeName>
</protein>
<dbReference type="PROSITE" id="PS01011">
    <property type="entry name" value="FOLYLPOLYGLU_SYNT_1"/>
    <property type="match status" value="1"/>
</dbReference>
<dbReference type="OrthoDB" id="9809796at2"/>
<dbReference type="GO" id="GO:0051301">
    <property type="term" value="P:cell division"/>
    <property type="evidence" value="ECO:0007669"/>
    <property type="project" value="UniProtKB-KW"/>
</dbReference>
<dbReference type="InterPro" id="IPR036615">
    <property type="entry name" value="Mur_ligase_C_dom_sf"/>
</dbReference>
<evidence type="ECO:0000256" key="6">
    <source>
        <dbReference type="ARBA" id="ARBA00022741"/>
    </source>
</evidence>
<organism evidence="11 12">
    <name type="scientific">Maricaulis maris</name>
    <dbReference type="NCBI Taxonomy" id="74318"/>
    <lineage>
        <taxon>Bacteria</taxon>
        <taxon>Pseudomonadati</taxon>
        <taxon>Pseudomonadota</taxon>
        <taxon>Alphaproteobacteria</taxon>
        <taxon>Maricaulales</taxon>
        <taxon>Maricaulaceae</taxon>
        <taxon>Maricaulis</taxon>
    </lineage>
</organism>
<dbReference type="PANTHER" id="PTHR43692">
    <property type="entry name" value="UDP-N-ACETYLMURAMOYLALANINE--D-GLUTAMATE LIGASE"/>
    <property type="match status" value="1"/>
</dbReference>
<dbReference type="GO" id="GO:0004326">
    <property type="term" value="F:tetrahydrofolylpolyglutamate synthase activity"/>
    <property type="evidence" value="ECO:0007669"/>
    <property type="project" value="InterPro"/>
</dbReference>
<dbReference type="EMBL" id="RBIM01000003">
    <property type="protein sequence ID" value="RKR00288.1"/>
    <property type="molecule type" value="Genomic_DNA"/>
</dbReference>
<comment type="subcellular location">
    <subcellularLocation>
        <location evidence="1 9">Cytoplasm</location>
    </subcellularLocation>
</comment>
<dbReference type="GO" id="GO:0005737">
    <property type="term" value="C:cytoplasm"/>
    <property type="evidence" value="ECO:0007669"/>
    <property type="project" value="UniProtKB-SubCell"/>
</dbReference>
<evidence type="ECO:0000313" key="12">
    <source>
        <dbReference type="Proteomes" id="UP000273675"/>
    </source>
</evidence>
<evidence type="ECO:0000256" key="8">
    <source>
        <dbReference type="ARBA" id="ARBA00023306"/>
    </source>
</evidence>
<dbReference type="InterPro" id="IPR013221">
    <property type="entry name" value="Mur_ligase_cen"/>
</dbReference>
<evidence type="ECO:0000256" key="4">
    <source>
        <dbReference type="ARBA" id="ARBA00022598"/>
    </source>
</evidence>
<dbReference type="GO" id="GO:0008360">
    <property type="term" value="P:regulation of cell shape"/>
    <property type="evidence" value="ECO:0007669"/>
    <property type="project" value="UniProtKB-KW"/>
</dbReference>
<dbReference type="GO" id="GO:0008764">
    <property type="term" value="F:UDP-N-acetylmuramoylalanine-D-glutamate ligase activity"/>
    <property type="evidence" value="ECO:0007669"/>
    <property type="project" value="UniProtKB-UniRule"/>
</dbReference>
<dbReference type="RefSeq" id="WP_121210618.1">
    <property type="nucleotide sequence ID" value="NZ_RBIM01000003.1"/>
</dbReference>
<keyword evidence="9" id="KW-0573">Peptidoglycan synthesis</keyword>
<dbReference type="NCBIfam" id="TIGR01087">
    <property type="entry name" value="murD"/>
    <property type="match status" value="1"/>
</dbReference>
<comment type="caution">
    <text evidence="11">The sequence shown here is derived from an EMBL/GenBank/DDBJ whole genome shotgun (WGS) entry which is preliminary data.</text>
</comment>
<feature type="binding site" evidence="9">
    <location>
        <begin position="123"/>
        <end position="129"/>
    </location>
    <ligand>
        <name>ATP</name>
        <dbReference type="ChEBI" id="CHEBI:30616"/>
    </ligand>
</feature>
<keyword evidence="4 9" id="KW-0436">Ligase</keyword>
<accession>A0A495DD86</accession>
<sequence length="474" mass="50017">MIPIHAYEGRRVAVFGLGRTGIATAKALEAGGAAVSCWDDAEPSRARAQAEGLTLDDLNRRDWGDIAALVLSPGIPLTHPKPHRVVELARAVDAPVIGDIELFAMAIADLPDKRRPKVIGITGTNGKSTTTALIGHILRETGRNVVVGGNIGDAILAQAPPRPGSYYVLELSSYQIDLTQTLACDVAVLLNVSPDHIDRHGDFQGYLRAKQRLFSMQQPGGVAVIGIDDNETSAFYSSLRQERREEEVIPISAGRVFARGVYALGDRVYDALDCASHPVVDLVKSPSLPGRHNAQNAAAALAVVRALGVAGRAAADAIASFPGLAHRQERIATINGITYINDSKATNAEAAVQALGCYERVRWIVGGRAKEGGLAAARSQFHRVEKAYLIGEAAERFARELDGNIACELCGDLAGALTAATRDAGADPAPGQIILLSPAAASFDQFTSYEARGDTFRELVGTLVPAVAVAEGVA</sequence>
<dbReference type="InterPro" id="IPR036565">
    <property type="entry name" value="Mur-like_cat_sf"/>
</dbReference>